<dbReference type="SUPFAM" id="SSF51569">
    <property type="entry name" value="Aldolase"/>
    <property type="match status" value="1"/>
</dbReference>
<dbReference type="HAMAP" id="MF_00214">
    <property type="entry name" value="AroD"/>
    <property type="match status" value="1"/>
</dbReference>
<feature type="active site" description="Schiff-base intermediate with substrate" evidence="4">
    <location>
        <position position="172"/>
    </location>
</feature>
<keyword evidence="2 4" id="KW-0456">Lyase</keyword>
<dbReference type="CDD" id="cd00502">
    <property type="entry name" value="DHQase_I"/>
    <property type="match status" value="1"/>
</dbReference>
<feature type="binding site" evidence="4">
    <location>
        <position position="215"/>
    </location>
    <ligand>
        <name>3-dehydroquinate</name>
        <dbReference type="ChEBI" id="CHEBI:32364"/>
    </ligand>
</feature>
<evidence type="ECO:0000256" key="3">
    <source>
        <dbReference type="ARBA" id="ARBA00023270"/>
    </source>
</evidence>
<evidence type="ECO:0000256" key="4">
    <source>
        <dbReference type="HAMAP-Rule" id="MF_00214"/>
    </source>
</evidence>
<organism evidence="5 6">
    <name type="scientific">Rouxiella chamberiensis</name>
    <dbReference type="NCBI Taxonomy" id="1513468"/>
    <lineage>
        <taxon>Bacteria</taxon>
        <taxon>Pseudomonadati</taxon>
        <taxon>Pseudomonadota</taxon>
        <taxon>Gammaproteobacteria</taxon>
        <taxon>Enterobacterales</taxon>
        <taxon>Yersiniaceae</taxon>
        <taxon>Rouxiella</taxon>
    </lineage>
</organism>
<dbReference type="InterPro" id="IPR013785">
    <property type="entry name" value="Aldolase_TIM"/>
</dbReference>
<dbReference type="Pfam" id="PF01487">
    <property type="entry name" value="DHquinase_I"/>
    <property type="match status" value="1"/>
</dbReference>
<proteinExistence type="inferred from homology"/>
<dbReference type="PANTHER" id="PTHR43699">
    <property type="entry name" value="3-DEHYDROQUINATE DEHYDRATASE"/>
    <property type="match status" value="1"/>
</dbReference>
<keyword evidence="4" id="KW-0057">Aromatic amino acid biosynthesis</keyword>
<comment type="similarity">
    <text evidence="4">Belongs to the type-I 3-dehydroquinase family.</text>
</comment>
<comment type="catalytic activity">
    <reaction evidence="1 4">
        <text>3-dehydroquinate = 3-dehydroshikimate + H2O</text>
        <dbReference type="Rhea" id="RHEA:21096"/>
        <dbReference type="ChEBI" id="CHEBI:15377"/>
        <dbReference type="ChEBI" id="CHEBI:16630"/>
        <dbReference type="ChEBI" id="CHEBI:32364"/>
        <dbReference type="EC" id="4.2.1.10"/>
    </reaction>
</comment>
<dbReference type="Proteomes" id="UP001164712">
    <property type="component" value="Chromosome"/>
</dbReference>
<protein>
    <recommendedName>
        <fullName evidence="4">3-dehydroquinate dehydratase</fullName>
        <shortName evidence="4">3-dehydroquinase</shortName>
        <ecNumber evidence="4">4.2.1.10</ecNumber>
    </recommendedName>
    <alternativeName>
        <fullName evidence="4">Type I DHQase</fullName>
    </alternativeName>
    <alternativeName>
        <fullName evidence="4">Type I dehydroquinase</fullName>
        <shortName evidence="4">DHQ1</shortName>
    </alternativeName>
</protein>
<feature type="binding site" evidence="4">
    <location>
        <position position="84"/>
    </location>
    <ligand>
        <name>3-dehydroquinate</name>
        <dbReference type="ChEBI" id="CHEBI:32364"/>
    </ligand>
</feature>
<dbReference type="Gene3D" id="3.20.20.70">
    <property type="entry name" value="Aldolase class I"/>
    <property type="match status" value="1"/>
</dbReference>
<evidence type="ECO:0000313" key="6">
    <source>
        <dbReference type="Proteomes" id="UP001164712"/>
    </source>
</evidence>
<comment type="caution">
    <text evidence="4">Lacks conserved residue(s) required for the propagation of feature annotation.</text>
</comment>
<dbReference type="PANTHER" id="PTHR43699:SF1">
    <property type="entry name" value="3-DEHYDROQUINATE DEHYDRATASE"/>
    <property type="match status" value="1"/>
</dbReference>
<dbReference type="NCBIfam" id="TIGR01093">
    <property type="entry name" value="aroD"/>
    <property type="match status" value="1"/>
</dbReference>
<comment type="function">
    <text evidence="4">Involved in the third step of the chorismate pathway, which leads to the biosynthesis of aromatic amino acids. Catalyzes the cis-dehydration of 3-dehydroquinate (DHQ) and introduces the first double bond of the aromatic ring to yield 3-dehydroshikimate.</text>
</comment>
<keyword evidence="6" id="KW-1185">Reference proteome</keyword>
<feature type="active site" description="Proton donor/acceptor" evidence="4">
    <location>
        <position position="145"/>
    </location>
</feature>
<evidence type="ECO:0000313" key="5">
    <source>
        <dbReference type="EMBL" id="WAT00684.1"/>
    </source>
</evidence>
<dbReference type="RefSeq" id="WP_052673441.1">
    <property type="nucleotide sequence ID" value="NZ_CP114058.1"/>
</dbReference>
<evidence type="ECO:0000256" key="1">
    <source>
        <dbReference type="ARBA" id="ARBA00001864"/>
    </source>
</evidence>
<dbReference type="InterPro" id="IPR050146">
    <property type="entry name" value="Type-I_3-dehydroquinase"/>
</dbReference>
<feature type="binding site" evidence="4">
    <location>
        <position position="234"/>
    </location>
    <ligand>
        <name>3-dehydroquinate</name>
        <dbReference type="ChEBI" id="CHEBI:32364"/>
    </ligand>
</feature>
<dbReference type="GO" id="GO:0003855">
    <property type="term" value="F:3-dehydroquinate dehydratase activity"/>
    <property type="evidence" value="ECO:0007669"/>
    <property type="project" value="UniProtKB-EC"/>
</dbReference>
<reference evidence="5" key="1">
    <citation type="submission" date="2022-12" db="EMBL/GenBank/DDBJ databases">
        <title>Complete genome sequence of an Australian strain of Rouxiella badensis DAR84756 and resolution of the R. badensis DSM100043 and R. chamberiensis DSM28324 genomes.</title>
        <authorList>
            <person name="Paul S."/>
            <person name="Anderson P.J."/>
            <person name="Maynard G."/>
            <person name="Dyall-Smith M."/>
            <person name="Kudinha T."/>
        </authorList>
    </citation>
    <scope>NUCLEOTIDE SEQUENCE</scope>
    <source>
        <strain evidence="5">DSM 28324</strain>
    </source>
</reference>
<keyword evidence="4" id="KW-0028">Amino-acid biosynthesis</keyword>
<dbReference type="InterPro" id="IPR001381">
    <property type="entry name" value="DHquinase_I"/>
</dbReference>
<evidence type="ECO:0000256" key="2">
    <source>
        <dbReference type="ARBA" id="ARBA00023239"/>
    </source>
</evidence>
<feature type="binding site" evidence="4">
    <location>
        <begin position="48"/>
        <end position="50"/>
    </location>
    <ligand>
        <name>3-dehydroquinate</name>
        <dbReference type="ChEBI" id="CHEBI:32364"/>
    </ligand>
</feature>
<accession>A0ABY7HNK4</accession>
<feature type="binding site" evidence="4">
    <location>
        <position position="238"/>
    </location>
    <ligand>
        <name>3-dehydroquinate</name>
        <dbReference type="ChEBI" id="CHEBI:32364"/>
    </ligand>
</feature>
<name>A0ABY7HNK4_9GAMM</name>
<dbReference type="EC" id="4.2.1.10" evidence="4"/>
<gene>
    <name evidence="4 5" type="primary">aroD</name>
    <name evidence="5" type="ORF">O1V66_17760</name>
</gene>
<keyword evidence="3 4" id="KW-0704">Schiff base</keyword>
<comment type="subunit">
    <text evidence="4">Homodimer.</text>
</comment>
<comment type="pathway">
    <text evidence="4">Metabolic intermediate biosynthesis; chorismate biosynthesis; chorismate from D-erythrose 4-phosphate and phosphoenolpyruvate: step 3/7.</text>
</comment>
<dbReference type="EMBL" id="CP114058">
    <property type="protein sequence ID" value="WAT00684.1"/>
    <property type="molecule type" value="Genomic_DNA"/>
</dbReference>
<sequence>MIETLHVKGITIGEGRPKLIVPISESLQSKVLDKARELSAVNEVDVVELRLDPLDSVADTSAIARLSRQVYDIVGRKALLVTFRTKPEGGKKDIADADYCALYQEILTHGKLDLLDIEMFRNEVLVHKLVAHAHEIGVGIVMSSHDFEKTPPQEEMIRRLRLQQEKGADVLKIAASPKDAGDVLTLMNATWEMYSKYARKPLLTMAMGGTGVVSRLSGELTGSAMAFGMVGKSSAPGQIDAQDLHRVLDIIHQAGAS</sequence>